<dbReference type="InParanoid" id="D6Z3S1"/>
<dbReference type="CDD" id="cd07983">
    <property type="entry name" value="LPLAT_DUF374-like"/>
    <property type="match status" value="1"/>
</dbReference>
<evidence type="ECO:0000313" key="3">
    <source>
        <dbReference type="Proteomes" id="UP000001508"/>
    </source>
</evidence>
<reference evidence="3" key="1">
    <citation type="submission" date="2010-02" db="EMBL/GenBank/DDBJ databases">
        <title>Complete sequence of Desulfurivibrio alkaliphilus AHT2.</title>
        <authorList>
            <consortium name="US DOE Joint Genome Institute"/>
            <person name="Pitluck S."/>
            <person name="Chertkov O."/>
            <person name="Detter J.C."/>
            <person name="Han C."/>
            <person name="Tapia R."/>
            <person name="Larimer F."/>
            <person name="Land M."/>
            <person name="Hauser L."/>
            <person name="Kyrpides N."/>
            <person name="Mikhailova N."/>
            <person name="Sorokin D.Y."/>
            <person name="Muyzer G."/>
            <person name="Woyke T."/>
        </authorList>
    </citation>
    <scope>NUCLEOTIDE SEQUENCE [LARGE SCALE GENOMIC DNA]</scope>
    <source>
        <strain evidence="3">DSM 19089 / UNIQEM U267 / AHT2</strain>
    </source>
</reference>
<dbReference type="EMBL" id="CP001940">
    <property type="protein sequence ID" value="ADH86196.1"/>
    <property type="molecule type" value="Genomic_DNA"/>
</dbReference>
<accession>D6Z3S1</accession>
<dbReference type="eggNOG" id="COG2121">
    <property type="taxonomic scope" value="Bacteria"/>
</dbReference>
<organism evidence="2 3">
    <name type="scientific">Desulfurivibrio alkaliphilus (strain DSM 19089 / UNIQEM U267 / AHT2)</name>
    <dbReference type="NCBI Taxonomy" id="589865"/>
    <lineage>
        <taxon>Bacteria</taxon>
        <taxon>Pseudomonadati</taxon>
        <taxon>Thermodesulfobacteriota</taxon>
        <taxon>Desulfobulbia</taxon>
        <taxon>Desulfobulbales</taxon>
        <taxon>Desulfobulbaceae</taxon>
        <taxon>Desulfurivibrio</taxon>
    </lineage>
</organism>
<evidence type="ECO:0000259" key="1">
    <source>
        <dbReference type="Pfam" id="PF04028"/>
    </source>
</evidence>
<protein>
    <recommendedName>
        <fullName evidence="1">DUF374 domain-containing protein</fullName>
    </recommendedName>
</protein>
<dbReference type="RefSeq" id="WP_013163723.1">
    <property type="nucleotide sequence ID" value="NC_014216.1"/>
</dbReference>
<dbReference type="Pfam" id="PF04028">
    <property type="entry name" value="DUF374"/>
    <property type="match status" value="1"/>
</dbReference>
<dbReference type="Proteomes" id="UP000001508">
    <property type="component" value="Chromosome"/>
</dbReference>
<dbReference type="InterPro" id="IPR007172">
    <property type="entry name" value="DUF374"/>
</dbReference>
<dbReference type="AlphaFoldDB" id="D6Z3S1"/>
<dbReference type="KEGG" id="dak:DaAHT2_1501"/>
<gene>
    <name evidence="2" type="ordered locus">DaAHT2_1501</name>
</gene>
<evidence type="ECO:0000313" key="2">
    <source>
        <dbReference type="EMBL" id="ADH86196.1"/>
    </source>
</evidence>
<feature type="domain" description="DUF374" evidence="1">
    <location>
        <begin position="74"/>
        <end position="140"/>
    </location>
</feature>
<dbReference type="OrthoDB" id="9810508at2"/>
<dbReference type="STRING" id="589865.DaAHT2_1501"/>
<sequence length="228" mass="25281">MAIKNPHLHALFRRLAPPLYHLVSRGLFASCRVRTQGLEHLQHCLARQPFISACWHYAVFFHLYQVKRQQLALDPKARWVLMVSASDDAELLSGALRLMNAELVRGSRNRGGVAALKSMISQVKQGANAGIIADGSQGPARIAQAGAVLLASRTGAPILPSAWAADRCWRLRSWDRTMIPKPGARISYHYGPPLEVPANIKSEETEKYRHELEVRLNALYLEAMAACG</sequence>
<proteinExistence type="predicted"/>
<name>D6Z3S1_DESAT</name>
<dbReference type="HOGENOM" id="CLU_086327_1_0_7"/>
<keyword evidence="3" id="KW-1185">Reference proteome</keyword>